<evidence type="ECO:0008006" key="3">
    <source>
        <dbReference type="Google" id="ProtNLM"/>
    </source>
</evidence>
<dbReference type="SUPFAM" id="SSF52172">
    <property type="entry name" value="CheY-like"/>
    <property type="match status" value="1"/>
</dbReference>
<dbReference type="AlphaFoldDB" id="A0A090G3G9"/>
<dbReference type="InterPro" id="IPR011006">
    <property type="entry name" value="CheY-like_superfamily"/>
</dbReference>
<reference evidence="1 2" key="1">
    <citation type="submission" date="2014-08" db="EMBL/GenBank/DDBJ databases">
        <authorList>
            <person name="Moulin Lionel"/>
        </authorList>
    </citation>
    <scope>NUCLEOTIDE SEQUENCE [LARGE SCALE GENOMIC DNA]</scope>
</reference>
<organism evidence="1 2">
    <name type="scientific">Mesorhizobium plurifarium</name>
    <dbReference type="NCBI Taxonomy" id="69974"/>
    <lineage>
        <taxon>Bacteria</taxon>
        <taxon>Pseudomonadati</taxon>
        <taxon>Pseudomonadota</taxon>
        <taxon>Alphaproteobacteria</taxon>
        <taxon>Hyphomicrobiales</taxon>
        <taxon>Phyllobacteriaceae</taxon>
        <taxon>Mesorhizobium</taxon>
    </lineage>
</organism>
<gene>
    <name evidence="1" type="ORF">MPL3365_200160</name>
</gene>
<dbReference type="Gene3D" id="3.40.50.2300">
    <property type="match status" value="1"/>
</dbReference>
<evidence type="ECO:0000313" key="1">
    <source>
        <dbReference type="EMBL" id="CDX55595.1"/>
    </source>
</evidence>
<evidence type="ECO:0000313" key="2">
    <source>
        <dbReference type="Proteomes" id="UP000046122"/>
    </source>
</evidence>
<dbReference type="Proteomes" id="UP000046122">
    <property type="component" value="Unassembled WGS sequence"/>
</dbReference>
<accession>A0A090G3G9</accession>
<name>A0A090G3G9_MESPL</name>
<proteinExistence type="predicted"/>
<protein>
    <recommendedName>
        <fullName evidence="3">Response regulatory domain-containing protein</fullName>
    </recommendedName>
</protein>
<sequence>MVDVNLGHGPAFNVARKLKERGIPFVFLTGYDQEAIPAEFDGIDRLEKPVELRQVVAGVARAMGLATLN</sequence>
<dbReference type="EMBL" id="CCNE01000013">
    <property type="protein sequence ID" value="CDX55595.1"/>
    <property type="molecule type" value="Genomic_DNA"/>
</dbReference>